<keyword evidence="4" id="KW-1185">Reference proteome</keyword>
<dbReference type="GO" id="GO:0022857">
    <property type="term" value="F:transmembrane transporter activity"/>
    <property type="evidence" value="ECO:0007669"/>
    <property type="project" value="InterPro"/>
</dbReference>
<feature type="chain" id="PRO_5035287895" evidence="1">
    <location>
        <begin position="21"/>
        <end position="300"/>
    </location>
</feature>
<dbReference type="Proteomes" id="UP000636505">
    <property type="component" value="Unassembled WGS sequence"/>
</dbReference>
<dbReference type="InterPro" id="IPR007210">
    <property type="entry name" value="ABC_Gly_betaine_transp_sub-bd"/>
</dbReference>
<feature type="domain" description="ABC-type glycine betaine transport system substrate-binding" evidence="2">
    <location>
        <begin position="30"/>
        <end position="293"/>
    </location>
</feature>
<dbReference type="EMBL" id="JADEXG010000005">
    <property type="protein sequence ID" value="MBE9076350.1"/>
    <property type="molecule type" value="Genomic_DNA"/>
</dbReference>
<keyword evidence="1" id="KW-0732">Signal</keyword>
<accession>A0A8J7AJ54</accession>
<evidence type="ECO:0000313" key="3">
    <source>
        <dbReference type="EMBL" id="MBE9076350.1"/>
    </source>
</evidence>
<dbReference type="GO" id="GO:0043190">
    <property type="term" value="C:ATP-binding cassette (ABC) transporter complex"/>
    <property type="evidence" value="ECO:0007669"/>
    <property type="project" value="InterPro"/>
</dbReference>
<dbReference type="Gene3D" id="3.40.190.120">
    <property type="entry name" value="Osmoprotection protein (prox), domain 2"/>
    <property type="match status" value="1"/>
</dbReference>
<evidence type="ECO:0000259" key="2">
    <source>
        <dbReference type="Pfam" id="PF04069"/>
    </source>
</evidence>
<reference evidence="3" key="1">
    <citation type="submission" date="2020-10" db="EMBL/GenBank/DDBJ databases">
        <authorList>
            <person name="Castelo-Branco R."/>
            <person name="Eusebio N."/>
            <person name="Adriana R."/>
            <person name="Vieira A."/>
            <person name="Brugerolle De Fraissinette N."/>
            <person name="Rezende De Castro R."/>
            <person name="Schneider M.P."/>
            <person name="Vasconcelos V."/>
            <person name="Leao P.N."/>
        </authorList>
    </citation>
    <scope>NUCLEOTIDE SEQUENCE</scope>
    <source>
        <strain evidence="3">LEGE 07310</strain>
    </source>
</reference>
<evidence type="ECO:0000256" key="1">
    <source>
        <dbReference type="SAM" id="SignalP"/>
    </source>
</evidence>
<dbReference type="Pfam" id="PF04069">
    <property type="entry name" value="OpuAC"/>
    <property type="match status" value="1"/>
</dbReference>
<dbReference type="Gene3D" id="3.40.190.10">
    <property type="entry name" value="Periplasmic binding protein-like II"/>
    <property type="match status" value="1"/>
</dbReference>
<dbReference type="PROSITE" id="PS51257">
    <property type="entry name" value="PROKAR_LIPOPROTEIN"/>
    <property type="match status" value="1"/>
</dbReference>
<gene>
    <name evidence="3" type="ORF">IQ241_03405</name>
</gene>
<organism evidence="3 4">
    <name type="scientific">Vasconcelosia minhoensis LEGE 07310</name>
    <dbReference type="NCBI Taxonomy" id="915328"/>
    <lineage>
        <taxon>Bacteria</taxon>
        <taxon>Bacillati</taxon>
        <taxon>Cyanobacteriota</taxon>
        <taxon>Cyanophyceae</taxon>
        <taxon>Nodosilineales</taxon>
        <taxon>Cymatolegaceae</taxon>
        <taxon>Vasconcelosia</taxon>
        <taxon>Vasconcelosia minhoensis</taxon>
    </lineage>
</organism>
<dbReference type="AlphaFoldDB" id="A0A8J7AJ54"/>
<sequence length="300" mass="32101">MLKRRVFLSALFVTSLGAISACSGGGSGETIRVGAKDFTEQYILGNMYQMVLEDAGFDATYTSIGGSSENHQALLSGEIDVYPEYVGTALLTHLGGTFDSSMTAESVYDTVKEQYAEEFNLAILEPTSFSNSYVFAMTQDEASSTGISTISELSQQAGDLTLGTTQEFTQRDDGIPGLKEAYGGFNFEDVKALDPGLLYSGIEDGSIDVTTGFGTDGQIAAYDLVVLEDDKNFFPPYPAVPVVRQEVLDANPDIAEPLNRVSAALDSETMSALNWEVAGNGREADEVAREFLEAQGLIGN</sequence>
<protein>
    <submittedName>
        <fullName evidence="3">Glycine/betaine ABC transporter</fullName>
    </submittedName>
</protein>
<proteinExistence type="predicted"/>
<comment type="caution">
    <text evidence="3">The sequence shown here is derived from an EMBL/GenBank/DDBJ whole genome shotgun (WGS) entry which is preliminary data.</text>
</comment>
<feature type="signal peptide" evidence="1">
    <location>
        <begin position="1"/>
        <end position="20"/>
    </location>
</feature>
<evidence type="ECO:0000313" key="4">
    <source>
        <dbReference type="Proteomes" id="UP000636505"/>
    </source>
</evidence>
<dbReference type="SUPFAM" id="SSF53850">
    <property type="entry name" value="Periplasmic binding protein-like II"/>
    <property type="match status" value="1"/>
</dbReference>
<name>A0A8J7AJ54_9CYAN</name>